<sequence length="122" mass="13956">MHTALLFWNNIIDAFGVPKIIIGDRDPNFTSEFCTNLYDILGTILEFSIAHHPQTDGFAEMKIQRMKDIIRSFCAYGMEYKDYEGYTHDWVTLLPTFQLSYNTSQNSTTGKSTSLVGKGWIT</sequence>
<dbReference type="OrthoDB" id="2283961at2759"/>
<feature type="domain" description="Integrase catalytic" evidence="2">
    <location>
        <begin position="1"/>
        <end position="121"/>
    </location>
</feature>
<protein>
    <recommendedName>
        <fullName evidence="2">Integrase catalytic domain-containing protein</fullName>
    </recommendedName>
</protein>
<dbReference type="PANTHER" id="PTHR37984:SF5">
    <property type="entry name" value="PROTEIN NYNRIN-LIKE"/>
    <property type="match status" value="1"/>
</dbReference>
<dbReference type="InterPro" id="IPR012337">
    <property type="entry name" value="RNaseH-like_sf"/>
</dbReference>
<organism evidence="3 4">
    <name type="scientific">Austropuccinia psidii MF-1</name>
    <dbReference type="NCBI Taxonomy" id="1389203"/>
    <lineage>
        <taxon>Eukaryota</taxon>
        <taxon>Fungi</taxon>
        <taxon>Dikarya</taxon>
        <taxon>Basidiomycota</taxon>
        <taxon>Pucciniomycotina</taxon>
        <taxon>Pucciniomycetes</taxon>
        <taxon>Pucciniales</taxon>
        <taxon>Sphaerophragmiaceae</taxon>
        <taxon>Austropuccinia</taxon>
    </lineage>
</organism>
<dbReference type="AlphaFoldDB" id="A0A9Q3DSX4"/>
<dbReference type="PANTHER" id="PTHR37984">
    <property type="entry name" value="PROTEIN CBG26694"/>
    <property type="match status" value="1"/>
</dbReference>
<evidence type="ECO:0000256" key="1">
    <source>
        <dbReference type="ARBA" id="ARBA00022884"/>
    </source>
</evidence>
<keyword evidence="4" id="KW-1185">Reference proteome</keyword>
<comment type="caution">
    <text evidence="3">The sequence shown here is derived from an EMBL/GenBank/DDBJ whole genome shotgun (WGS) entry which is preliminary data.</text>
</comment>
<dbReference type="InterPro" id="IPR036397">
    <property type="entry name" value="RNaseH_sf"/>
</dbReference>
<evidence type="ECO:0000259" key="2">
    <source>
        <dbReference type="PROSITE" id="PS50994"/>
    </source>
</evidence>
<gene>
    <name evidence="3" type="ORF">O181_045888</name>
</gene>
<dbReference type="Gene3D" id="3.30.420.10">
    <property type="entry name" value="Ribonuclease H-like superfamily/Ribonuclease H"/>
    <property type="match status" value="1"/>
</dbReference>
<dbReference type="PROSITE" id="PS50994">
    <property type="entry name" value="INTEGRASE"/>
    <property type="match status" value="1"/>
</dbReference>
<keyword evidence="1" id="KW-0694">RNA-binding</keyword>
<dbReference type="SUPFAM" id="SSF53098">
    <property type="entry name" value="Ribonuclease H-like"/>
    <property type="match status" value="1"/>
</dbReference>
<dbReference type="InterPro" id="IPR001584">
    <property type="entry name" value="Integrase_cat-core"/>
</dbReference>
<evidence type="ECO:0000313" key="4">
    <source>
        <dbReference type="Proteomes" id="UP000765509"/>
    </source>
</evidence>
<dbReference type="GO" id="GO:0003723">
    <property type="term" value="F:RNA binding"/>
    <property type="evidence" value="ECO:0007669"/>
    <property type="project" value="UniProtKB-KW"/>
</dbReference>
<dbReference type="GO" id="GO:0015074">
    <property type="term" value="P:DNA integration"/>
    <property type="evidence" value="ECO:0007669"/>
    <property type="project" value="InterPro"/>
</dbReference>
<evidence type="ECO:0000313" key="3">
    <source>
        <dbReference type="EMBL" id="MBW0506173.1"/>
    </source>
</evidence>
<dbReference type="InterPro" id="IPR050951">
    <property type="entry name" value="Retrovirus_Pol_polyprotein"/>
</dbReference>
<proteinExistence type="predicted"/>
<name>A0A9Q3DSX4_9BASI</name>
<accession>A0A9Q3DSX4</accession>
<reference evidence="3" key="1">
    <citation type="submission" date="2021-03" db="EMBL/GenBank/DDBJ databases">
        <title>Draft genome sequence of rust myrtle Austropuccinia psidii MF-1, a brazilian biotype.</title>
        <authorList>
            <person name="Quecine M.C."/>
            <person name="Pachon D.M.R."/>
            <person name="Bonatelli M.L."/>
            <person name="Correr F.H."/>
            <person name="Franceschini L.M."/>
            <person name="Leite T.F."/>
            <person name="Margarido G.R.A."/>
            <person name="Almeida C.A."/>
            <person name="Ferrarezi J.A."/>
            <person name="Labate C.A."/>
        </authorList>
    </citation>
    <scope>NUCLEOTIDE SEQUENCE</scope>
    <source>
        <strain evidence="3">MF-1</strain>
    </source>
</reference>
<dbReference type="Proteomes" id="UP000765509">
    <property type="component" value="Unassembled WGS sequence"/>
</dbReference>
<dbReference type="EMBL" id="AVOT02018919">
    <property type="protein sequence ID" value="MBW0506173.1"/>
    <property type="molecule type" value="Genomic_DNA"/>
</dbReference>
<dbReference type="GO" id="GO:0005634">
    <property type="term" value="C:nucleus"/>
    <property type="evidence" value="ECO:0007669"/>
    <property type="project" value="UniProtKB-ARBA"/>
</dbReference>